<evidence type="ECO:0000313" key="2">
    <source>
        <dbReference type="Proteomes" id="UP000050501"/>
    </source>
</evidence>
<reference evidence="1 2" key="1">
    <citation type="submission" date="2015-07" db="EMBL/GenBank/DDBJ databases">
        <title>Genome sequence of Levilinea saccharolytica DSM 16555.</title>
        <authorList>
            <person name="Hemp J."/>
            <person name="Ward L.M."/>
            <person name="Pace L.A."/>
            <person name="Fischer W.W."/>
        </authorList>
    </citation>
    <scope>NUCLEOTIDE SEQUENCE [LARGE SCALE GENOMIC DNA]</scope>
    <source>
        <strain evidence="1 2">KIBI-1</strain>
    </source>
</reference>
<name>A0A0P6XHM1_9CHLR</name>
<dbReference type="CDD" id="cd17040">
    <property type="entry name" value="Ubl_MoaD_like"/>
    <property type="match status" value="1"/>
</dbReference>
<dbReference type="Gene3D" id="3.10.20.30">
    <property type="match status" value="1"/>
</dbReference>
<dbReference type="InterPro" id="IPR012675">
    <property type="entry name" value="Beta-grasp_dom_sf"/>
</dbReference>
<dbReference type="OrthoDB" id="9801945at2"/>
<evidence type="ECO:0008006" key="3">
    <source>
        <dbReference type="Google" id="ProtNLM"/>
    </source>
</evidence>
<dbReference type="InterPro" id="IPR016155">
    <property type="entry name" value="Mopterin_synth/thiamin_S_b"/>
</dbReference>
<sequence>MQIQVVLHAVLREKLPPQARGRAVLTLPEGAALRDVLAQLNLDRHVTCAVNGRVQRDLSTPLRDGDEVHCFRAAGGGCLSL</sequence>
<comment type="caution">
    <text evidence="1">The sequence shown here is derived from an EMBL/GenBank/DDBJ whole genome shotgun (WGS) entry which is preliminary data.</text>
</comment>
<dbReference type="EMBL" id="LGCM01000047">
    <property type="protein sequence ID" value="KPL79592.1"/>
    <property type="molecule type" value="Genomic_DNA"/>
</dbReference>
<dbReference type="RefSeq" id="WP_062417823.1">
    <property type="nucleotide sequence ID" value="NZ_DF967974.1"/>
</dbReference>
<evidence type="ECO:0000313" key="1">
    <source>
        <dbReference type="EMBL" id="KPL79592.1"/>
    </source>
</evidence>
<proteinExistence type="predicted"/>
<dbReference type="SUPFAM" id="SSF54285">
    <property type="entry name" value="MoaD/ThiS"/>
    <property type="match status" value="1"/>
</dbReference>
<dbReference type="InterPro" id="IPR003749">
    <property type="entry name" value="ThiS/MoaD-like"/>
</dbReference>
<dbReference type="AlphaFoldDB" id="A0A0P6XHM1"/>
<gene>
    <name evidence="1" type="ORF">ADN01_13945</name>
</gene>
<keyword evidence="2" id="KW-1185">Reference proteome</keyword>
<protein>
    <recommendedName>
        <fullName evidence="3">Thiamine biosynthesis protein ThiS</fullName>
    </recommendedName>
</protein>
<accession>A0A0P6XHM1</accession>
<dbReference type="Pfam" id="PF02597">
    <property type="entry name" value="ThiS"/>
    <property type="match status" value="1"/>
</dbReference>
<organism evidence="1 2">
    <name type="scientific">Levilinea saccharolytica</name>
    <dbReference type="NCBI Taxonomy" id="229921"/>
    <lineage>
        <taxon>Bacteria</taxon>
        <taxon>Bacillati</taxon>
        <taxon>Chloroflexota</taxon>
        <taxon>Anaerolineae</taxon>
        <taxon>Anaerolineales</taxon>
        <taxon>Anaerolineaceae</taxon>
        <taxon>Levilinea</taxon>
    </lineage>
</organism>
<dbReference type="Proteomes" id="UP000050501">
    <property type="component" value="Unassembled WGS sequence"/>
</dbReference>